<dbReference type="eggNOG" id="ENOG5032SBU">
    <property type="taxonomic scope" value="Bacteria"/>
</dbReference>
<name>A0A0A5GH80_9BACI</name>
<keyword evidence="1" id="KW-0812">Transmembrane</keyword>
<keyword evidence="1" id="KW-0472">Membrane</keyword>
<dbReference type="RefSeq" id="WP_036769509.1">
    <property type="nucleotide sequence ID" value="NZ_AULI01000007.1"/>
</dbReference>
<dbReference type="OrthoDB" id="2243651at2"/>
<dbReference type="STRING" id="1385510.GCA_000425205_01878"/>
<feature type="transmembrane region" description="Helical" evidence="1">
    <location>
        <begin position="135"/>
        <end position="161"/>
    </location>
</feature>
<keyword evidence="1" id="KW-1133">Transmembrane helix</keyword>
<dbReference type="AlphaFoldDB" id="A0A0A5GH80"/>
<accession>A0A0A5GH80</accession>
<comment type="caution">
    <text evidence="2">The sequence shown here is derived from an EMBL/GenBank/DDBJ whole genome shotgun (WGS) entry which is preliminary data.</text>
</comment>
<dbReference type="InterPro" id="IPR031360">
    <property type="entry name" value="TrpP"/>
</dbReference>
<dbReference type="Pfam" id="PF17099">
    <property type="entry name" value="TrpP"/>
    <property type="match status" value="1"/>
</dbReference>
<gene>
    <name evidence="2" type="ORF">N781_14880</name>
</gene>
<dbReference type="Proteomes" id="UP000030528">
    <property type="component" value="Unassembled WGS sequence"/>
</dbReference>
<evidence type="ECO:0000256" key="1">
    <source>
        <dbReference type="SAM" id="Phobius"/>
    </source>
</evidence>
<reference evidence="2 3" key="1">
    <citation type="submission" date="2013-08" db="EMBL/GenBank/DDBJ databases">
        <authorList>
            <person name="Huang J."/>
            <person name="Wang G."/>
        </authorList>
    </citation>
    <scope>NUCLEOTIDE SEQUENCE [LARGE SCALE GENOMIC DNA]</scope>
    <source>
        <strain evidence="2 3">JSM 076056</strain>
    </source>
</reference>
<dbReference type="EMBL" id="AVPE01000005">
    <property type="protein sequence ID" value="KGX92611.1"/>
    <property type="molecule type" value="Genomic_DNA"/>
</dbReference>
<feature type="transmembrane region" description="Helical" evidence="1">
    <location>
        <begin position="105"/>
        <end position="129"/>
    </location>
</feature>
<evidence type="ECO:0000313" key="3">
    <source>
        <dbReference type="Proteomes" id="UP000030528"/>
    </source>
</evidence>
<evidence type="ECO:0000313" key="2">
    <source>
        <dbReference type="EMBL" id="KGX92611.1"/>
    </source>
</evidence>
<proteinExistence type="predicted"/>
<feature type="transmembrane region" description="Helical" evidence="1">
    <location>
        <begin position="7"/>
        <end position="24"/>
    </location>
</feature>
<protein>
    <submittedName>
        <fullName evidence="2">Tryptophan transporter</fullName>
    </submittedName>
</protein>
<organism evidence="2 3">
    <name type="scientific">Pontibacillus halophilus JSM 076056 = DSM 19796</name>
    <dbReference type="NCBI Taxonomy" id="1385510"/>
    <lineage>
        <taxon>Bacteria</taxon>
        <taxon>Bacillati</taxon>
        <taxon>Bacillota</taxon>
        <taxon>Bacilli</taxon>
        <taxon>Bacillales</taxon>
        <taxon>Bacillaceae</taxon>
        <taxon>Pontibacillus</taxon>
    </lineage>
</organism>
<keyword evidence="3" id="KW-1185">Reference proteome</keyword>
<sequence length="175" mass="18555">MKLDTRVLIMLSLLVGIGAVLHIVSPPALFGMKLDMLLVMMFIGILLFPQLPYVMLLSLVTGAIAAITTTFPGGQLANIIDKPLTALVVFALLKATQKVANKKVLASVLTFIGTVISGSIFLFIGLIVLGAEGGFLALFTAIVLPTAVINTVLMTIIYPIVQQIFSRTSLSQKAA</sequence>